<dbReference type="SUPFAM" id="SSF101936">
    <property type="entry name" value="DNA-binding pseudobarrel domain"/>
    <property type="match status" value="2"/>
</dbReference>
<proteinExistence type="predicted"/>
<evidence type="ECO:0000256" key="1">
    <source>
        <dbReference type="ARBA" id="ARBA00004123"/>
    </source>
</evidence>
<dbReference type="EMBL" id="JAYDYQ010001088">
    <property type="protein sequence ID" value="KAK4489570.1"/>
    <property type="molecule type" value="Genomic_DNA"/>
</dbReference>
<accession>A0ABR0DK07</accession>
<dbReference type="Gene3D" id="2.40.330.10">
    <property type="entry name" value="DNA-binding pseudobarrel domain"/>
    <property type="match status" value="2"/>
</dbReference>
<feature type="region of interest" description="Disordered" evidence="6">
    <location>
        <begin position="143"/>
        <end position="190"/>
    </location>
</feature>
<dbReference type="Proteomes" id="UP001291926">
    <property type="component" value="Unassembled WGS sequence"/>
</dbReference>
<evidence type="ECO:0000256" key="5">
    <source>
        <dbReference type="ARBA" id="ARBA00023242"/>
    </source>
</evidence>
<keyword evidence="5" id="KW-0539">Nucleus</keyword>
<dbReference type="PANTHER" id="PTHR31391:SF157">
    <property type="entry name" value="B3 DOMAIN-CONTAINING PROTEIN REM16"/>
    <property type="match status" value="1"/>
</dbReference>
<dbReference type="InterPro" id="IPR044837">
    <property type="entry name" value="REM16-like"/>
</dbReference>
<comment type="subcellular location">
    <subcellularLocation>
        <location evidence="1">Nucleus</location>
    </subcellularLocation>
</comment>
<keyword evidence="3" id="KW-0238">DNA-binding</keyword>
<feature type="compositionally biased region" description="Basic and acidic residues" evidence="6">
    <location>
        <begin position="143"/>
        <end position="152"/>
    </location>
</feature>
<dbReference type="PROSITE" id="PS50863">
    <property type="entry name" value="B3"/>
    <property type="match status" value="2"/>
</dbReference>
<dbReference type="InterPro" id="IPR015300">
    <property type="entry name" value="DNA-bd_pseudobarrel_sf"/>
</dbReference>
<keyword evidence="9" id="KW-1185">Reference proteome</keyword>
<name>A0ABR0DK07_9LAMI</name>
<evidence type="ECO:0000256" key="4">
    <source>
        <dbReference type="ARBA" id="ARBA00023163"/>
    </source>
</evidence>
<feature type="domain" description="TF-B3" evidence="7">
    <location>
        <begin position="22"/>
        <end position="115"/>
    </location>
</feature>
<evidence type="ECO:0000256" key="6">
    <source>
        <dbReference type="SAM" id="MobiDB-lite"/>
    </source>
</evidence>
<dbReference type="SMART" id="SM01019">
    <property type="entry name" value="B3"/>
    <property type="match status" value="2"/>
</dbReference>
<dbReference type="Pfam" id="PF02362">
    <property type="entry name" value="B3"/>
    <property type="match status" value="2"/>
</dbReference>
<comment type="caution">
    <text evidence="8">The sequence shown here is derived from an EMBL/GenBank/DDBJ whole genome shotgun (WGS) entry which is preliminary data.</text>
</comment>
<sequence>MGEECMQCRKWEEGMYWSNFQTLQFCQILSGRFRQELAIPTKFTNNLRDKLTGTIALRGPSGSIWDVGLLANGETLLLKQGWTAFVKDHSLEEKDILVFKYNGNSRFDVLIFDHQNSCEREGSYFVKKCSHTESDCNSKRKISIEKSSEKTNNESSDDVEYHQAKKQRSIATRSTPSRRQPTRATSRGRRRTISKCGYNLYYKLCSRISFKFHWIHFHVGGRRGSSSVPHMELESRRRAVTLEEKERAQRLAVAAAVEDNFIVVMRASHVYKGFFMVVSVLILELNRVIILCIMQSIPSEWLKKHHLDKSLAVELRVDEKKWVAKYHFKGYGGGLSGGWKKFVLANFLEEFDVCLFDLVSQKSDAIILDVKIFRVVQEVIPPSTIFLQPKSRGNGHATSESEDEDE</sequence>
<feature type="compositionally biased region" description="Low complexity" evidence="6">
    <location>
        <begin position="171"/>
        <end position="185"/>
    </location>
</feature>
<gene>
    <name evidence="8" type="ORF">RD792_005381</name>
</gene>
<keyword evidence="2" id="KW-0805">Transcription regulation</keyword>
<evidence type="ECO:0000256" key="3">
    <source>
        <dbReference type="ARBA" id="ARBA00023125"/>
    </source>
</evidence>
<evidence type="ECO:0000313" key="9">
    <source>
        <dbReference type="Proteomes" id="UP001291926"/>
    </source>
</evidence>
<protein>
    <recommendedName>
        <fullName evidence="7">TF-B3 domain-containing protein</fullName>
    </recommendedName>
</protein>
<reference evidence="8 9" key="1">
    <citation type="journal article" date="2023" name="bioRxiv">
        <title>Genome report: Whole genome sequence and annotation of Penstemon davidsonii.</title>
        <authorList>
            <person name="Ostevik K.L."/>
            <person name="Alabady M."/>
            <person name="Zhang M."/>
            <person name="Rausher M.D."/>
        </authorList>
    </citation>
    <scope>NUCLEOTIDE SEQUENCE [LARGE SCALE GENOMIC DNA]</scope>
    <source>
        <strain evidence="8">DNT005</strain>
        <tissue evidence="8">Whole leaf</tissue>
    </source>
</reference>
<dbReference type="PANTHER" id="PTHR31391">
    <property type="entry name" value="B3 DOMAIN-CONTAINING PROTEIN OS11G0197600-RELATED"/>
    <property type="match status" value="1"/>
</dbReference>
<evidence type="ECO:0000256" key="2">
    <source>
        <dbReference type="ARBA" id="ARBA00023015"/>
    </source>
</evidence>
<organism evidence="8 9">
    <name type="scientific">Penstemon davidsonii</name>
    <dbReference type="NCBI Taxonomy" id="160366"/>
    <lineage>
        <taxon>Eukaryota</taxon>
        <taxon>Viridiplantae</taxon>
        <taxon>Streptophyta</taxon>
        <taxon>Embryophyta</taxon>
        <taxon>Tracheophyta</taxon>
        <taxon>Spermatophyta</taxon>
        <taxon>Magnoliopsida</taxon>
        <taxon>eudicotyledons</taxon>
        <taxon>Gunneridae</taxon>
        <taxon>Pentapetalae</taxon>
        <taxon>asterids</taxon>
        <taxon>lamiids</taxon>
        <taxon>Lamiales</taxon>
        <taxon>Plantaginaceae</taxon>
        <taxon>Cheloneae</taxon>
        <taxon>Penstemon</taxon>
    </lineage>
</organism>
<evidence type="ECO:0000313" key="8">
    <source>
        <dbReference type="EMBL" id="KAK4489570.1"/>
    </source>
</evidence>
<feature type="domain" description="TF-B3" evidence="7">
    <location>
        <begin position="297"/>
        <end position="376"/>
    </location>
</feature>
<evidence type="ECO:0000259" key="7">
    <source>
        <dbReference type="PROSITE" id="PS50863"/>
    </source>
</evidence>
<keyword evidence="4" id="KW-0804">Transcription</keyword>
<dbReference type="InterPro" id="IPR003340">
    <property type="entry name" value="B3_DNA-bd"/>
</dbReference>
<dbReference type="CDD" id="cd10017">
    <property type="entry name" value="B3_DNA"/>
    <property type="match status" value="2"/>
</dbReference>